<protein>
    <submittedName>
        <fullName evidence="1">Uncharacterized protein</fullName>
    </submittedName>
</protein>
<organism evidence="1">
    <name type="scientific">Ignisphaera aggregans</name>
    <dbReference type="NCBI Taxonomy" id="334771"/>
    <lineage>
        <taxon>Archaea</taxon>
        <taxon>Thermoproteota</taxon>
        <taxon>Thermoprotei</taxon>
        <taxon>Desulfurococcales</taxon>
        <taxon>Desulfurococcaceae</taxon>
        <taxon>Ignisphaera</taxon>
    </lineage>
</organism>
<comment type="caution">
    <text evidence="1">The sequence shown here is derived from an EMBL/GenBank/DDBJ whole genome shotgun (WGS) entry which is preliminary data.</text>
</comment>
<accession>A0A7J2U1F5</accession>
<dbReference type="EMBL" id="DSEU01000011">
    <property type="protein sequence ID" value="HEM66379.1"/>
    <property type="molecule type" value="Genomic_DNA"/>
</dbReference>
<sequence length="172" mass="19836">MNMASVLEYTNKLESAYETRLRRAMSSKEDKRYLQVLSELTSFVSSVKNFLNKASVLDNVLRELKVGRVCYKWFYSEDGSHIVLLRLDQHISLFYDGLTLGTAYSKSHYIVINDRTVKLRINNFIDEVSLDNADEVISKRSLIIKTLSSLSNALLRYADEFPICAKHLQQKT</sequence>
<name>A0A7J2U1F5_9CREN</name>
<evidence type="ECO:0000313" key="1">
    <source>
        <dbReference type="EMBL" id="HEM66379.1"/>
    </source>
</evidence>
<dbReference type="AlphaFoldDB" id="A0A7J2U1F5"/>
<gene>
    <name evidence="1" type="ORF">ENO26_02230</name>
</gene>
<proteinExistence type="predicted"/>
<reference evidence="1" key="1">
    <citation type="journal article" date="2020" name="mSystems">
        <title>Genome- and Community-Level Interaction Insights into Carbon Utilization and Element Cycling Functions of Hydrothermarchaeota in Hydrothermal Sediment.</title>
        <authorList>
            <person name="Zhou Z."/>
            <person name="Liu Y."/>
            <person name="Xu W."/>
            <person name="Pan J."/>
            <person name="Luo Z.H."/>
            <person name="Li M."/>
        </authorList>
    </citation>
    <scope>NUCLEOTIDE SEQUENCE [LARGE SCALE GENOMIC DNA]</scope>
    <source>
        <strain evidence="1">SpSt-125</strain>
    </source>
</reference>